<sequence>MDGESDLSDVEAPTPSAEVWRGRRVHWQDRTTWFGALETWLEREWRPGGKARLQKRKLDLCWDDSGWLDALERHVQPSVETLIEGLADDLAKAKLLTFHGCRVPDAGVFHREGLRRNDPAELEALARRLVAEDDDLAWMRQKIEAIIAGFDDRERDTGRLYVCADERPQLDHSGHYLLFGSEWLQCLLGSGAHRALKRYGTPTVVEVDLPFDWVPEETRREFARHLLQEWTRVFVMGETFSPALDFSVILRRDIPAEMVVGHSHPRVLKNPFMHHRTERTADPTCPHCVGSARA</sequence>
<dbReference type="KEGG" id="xdi:EZH22_11870"/>
<reference evidence="1 2" key="1">
    <citation type="submission" date="2020-10" db="EMBL/GenBank/DDBJ databases">
        <title>Degradation of 1,4-Dioxane by Xanthobacter sp. YN2, via a Novel Group-2 Soluble Di-Iron Monooxygenase.</title>
        <authorList>
            <person name="Ma F."/>
            <person name="Wang Y."/>
            <person name="Yang J."/>
            <person name="Guo H."/>
            <person name="Su D."/>
            <person name="Yu L."/>
        </authorList>
    </citation>
    <scope>NUCLEOTIDE SEQUENCE [LARGE SCALE GENOMIC DNA]</scope>
    <source>
        <strain evidence="1 2">YN2</strain>
    </source>
</reference>
<organism evidence="1 2">
    <name type="scientific">Xanthobacter dioxanivorans</name>
    <dbReference type="NCBI Taxonomy" id="2528964"/>
    <lineage>
        <taxon>Bacteria</taxon>
        <taxon>Pseudomonadati</taxon>
        <taxon>Pseudomonadota</taxon>
        <taxon>Alphaproteobacteria</taxon>
        <taxon>Hyphomicrobiales</taxon>
        <taxon>Xanthobacteraceae</taxon>
        <taxon>Xanthobacter</taxon>
    </lineage>
</organism>
<protein>
    <submittedName>
        <fullName evidence="1">Uncharacterized protein</fullName>
    </submittedName>
</protein>
<dbReference type="EMBL" id="CP063362">
    <property type="protein sequence ID" value="QRG08902.1"/>
    <property type="molecule type" value="Genomic_DNA"/>
</dbReference>
<evidence type="ECO:0000313" key="1">
    <source>
        <dbReference type="EMBL" id="QRG08902.1"/>
    </source>
</evidence>
<dbReference type="AlphaFoldDB" id="A0A974SKV9"/>
<dbReference type="RefSeq" id="WP_203195818.1">
    <property type="nucleotide sequence ID" value="NZ_CP063362.1"/>
</dbReference>
<accession>A0A974SKV9</accession>
<name>A0A974SKV9_9HYPH</name>
<proteinExistence type="predicted"/>
<dbReference type="Proteomes" id="UP000596427">
    <property type="component" value="Chromosome"/>
</dbReference>
<gene>
    <name evidence="1" type="ORF">EZH22_11870</name>
</gene>
<keyword evidence="2" id="KW-1185">Reference proteome</keyword>
<evidence type="ECO:0000313" key="2">
    <source>
        <dbReference type="Proteomes" id="UP000596427"/>
    </source>
</evidence>